<sequence>MADNYQLPIDGNWDVQDMVAVSNLVDAVLQVYEGGCDRNLLLENHRQFCEVIPSKSEQKKFDRDFEEQTGRSIYQTMKLTKDGNSRVIVRD</sequence>
<dbReference type="RefSeq" id="WP_010692083.1">
    <property type="nucleotide sequence ID" value="NZ_CAUZLK010000001.1"/>
</dbReference>
<organism evidence="1 2">
    <name type="scientific">Fructobacillus fructosus</name>
    <dbReference type="NCBI Taxonomy" id="1631"/>
    <lineage>
        <taxon>Bacteria</taxon>
        <taxon>Bacillati</taxon>
        <taxon>Bacillota</taxon>
        <taxon>Bacilli</taxon>
        <taxon>Lactobacillales</taxon>
        <taxon>Lactobacillaceae</taxon>
        <taxon>Fructobacillus</taxon>
    </lineage>
</organism>
<proteinExistence type="predicted"/>
<dbReference type="Proteomes" id="UP001314261">
    <property type="component" value="Unassembled WGS sequence"/>
</dbReference>
<comment type="caution">
    <text evidence="1">The sequence shown here is derived from an EMBL/GenBank/DDBJ whole genome shotgun (WGS) entry which is preliminary data.</text>
</comment>
<evidence type="ECO:0000313" key="1">
    <source>
        <dbReference type="EMBL" id="CAK1227729.1"/>
    </source>
</evidence>
<dbReference type="EMBL" id="CAUZLR010000001">
    <property type="protein sequence ID" value="CAK1227729.1"/>
    <property type="molecule type" value="Genomic_DNA"/>
</dbReference>
<accession>A0ABN9YNC9</accession>
<dbReference type="SUPFAM" id="SSF158504">
    <property type="entry name" value="BH2638-like"/>
    <property type="match status" value="1"/>
</dbReference>
<evidence type="ECO:0000313" key="2">
    <source>
        <dbReference type="Proteomes" id="UP001314261"/>
    </source>
</evidence>
<dbReference type="GeneID" id="89537308"/>
<reference evidence="1 2" key="1">
    <citation type="submission" date="2023-10" db="EMBL/GenBank/DDBJ databases">
        <authorList>
            <person name="Botero Cardona J."/>
        </authorList>
    </citation>
    <scope>NUCLEOTIDE SEQUENCE [LARGE SCALE GENOMIC DNA]</scope>
    <source>
        <strain evidence="1 2">R-54839</strain>
    </source>
</reference>
<dbReference type="InterPro" id="IPR023324">
    <property type="entry name" value="BH2638-like_sf"/>
</dbReference>
<dbReference type="Gene3D" id="1.10.220.80">
    <property type="entry name" value="BH2638-like"/>
    <property type="match status" value="1"/>
</dbReference>
<dbReference type="Pfam" id="PF05256">
    <property type="entry name" value="UPF0223"/>
    <property type="match status" value="1"/>
</dbReference>
<dbReference type="InterPro" id="IPR007920">
    <property type="entry name" value="UPF0223"/>
</dbReference>
<gene>
    <name evidence="1" type="ORF">R54839_PPFHFPJH_00277</name>
</gene>
<keyword evidence="2" id="KW-1185">Reference proteome</keyword>
<protein>
    <submittedName>
        <fullName evidence="1">UPF0223 family (YktA)</fullName>
    </submittedName>
</protein>
<name>A0ABN9YNC9_9LACO</name>